<feature type="compositionally biased region" description="Basic and acidic residues" evidence="6">
    <location>
        <begin position="286"/>
        <end position="302"/>
    </location>
</feature>
<evidence type="ECO:0000256" key="4">
    <source>
        <dbReference type="ARBA" id="ARBA00023136"/>
    </source>
</evidence>
<gene>
    <name evidence="9" type="ORF">BDV95DRAFT_490229</name>
</gene>
<feature type="transmembrane region" description="Helical" evidence="7">
    <location>
        <begin position="42"/>
        <end position="62"/>
    </location>
</feature>
<dbReference type="Pfam" id="PF20684">
    <property type="entry name" value="Fung_rhodopsin"/>
    <property type="match status" value="1"/>
</dbReference>
<proteinExistence type="inferred from homology"/>
<feature type="transmembrane region" description="Helical" evidence="7">
    <location>
        <begin position="124"/>
        <end position="145"/>
    </location>
</feature>
<sequence>MVESRQAAVLAVICLFPALAALFVAARIFSRQLGRNYGLDDGLIYIALVLLLGETVTMYQFVILGHTGHHIGDVPKQTPEQQVLTLKWSFAVQLIYHPMMGAIRQSIIMFLYRVKDKRPLIRHSLHVVFWVNIGYMISTTAVNIFQCDPIRYAYMRPQMDQIDADGKVVKGGKCINSLAFIMASCALSIFMDLIIIPIPTAMVWNLQMQFKTKAAVVIIMSMGWIATAVSVGRLIIYYGRFSPSNVDKTWNIGLVISIVEPSVGIIAACAPAMKCLIRNLAPRYFSEDSSDHSRSPTEDKSRTRPSFIYPYDMGNENGSERLEAGREEGYYDVVSLGSIDSREQMPSAVEHAHMQAHSVKTGNTAYSEPIEAVPQHFLSHAY</sequence>
<comment type="subcellular location">
    <subcellularLocation>
        <location evidence="1">Membrane</location>
        <topology evidence="1">Multi-pass membrane protein</topology>
    </subcellularLocation>
</comment>
<keyword evidence="3 7" id="KW-1133">Transmembrane helix</keyword>
<dbReference type="PANTHER" id="PTHR33048:SF160">
    <property type="entry name" value="SAT4 FAMILY MEMBRANE PROTEIN"/>
    <property type="match status" value="1"/>
</dbReference>
<evidence type="ECO:0000256" key="7">
    <source>
        <dbReference type="SAM" id="Phobius"/>
    </source>
</evidence>
<evidence type="ECO:0000256" key="5">
    <source>
        <dbReference type="ARBA" id="ARBA00038359"/>
    </source>
</evidence>
<comment type="similarity">
    <text evidence="5">Belongs to the SAT4 family.</text>
</comment>
<keyword evidence="2 7" id="KW-0812">Transmembrane</keyword>
<comment type="caution">
    <text evidence="9">The sequence shown here is derived from an EMBL/GenBank/DDBJ whole genome shotgun (WGS) entry which is preliminary data.</text>
</comment>
<dbReference type="Proteomes" id="UP000481861">
    <property type="component" value="Unassembled WGS sequence"/>
</dbReference>
<evidence type="ECO:0000256" key="6">
    <source>
        <dbReference type="SAM" id="MobiDB-lite"/>
    </source>
</evidence>
<feature type="transmembrane region" description="Helical" evidence="7">
    <location>
        <begin position="250"/>
        <end position="273"/>
    </location>
</feature>
<name>A0A7C8MA08_9PLEO</name>
<organism evidence="9 10">
    <name type="scientific">Massariosphaeria phaeospora</name>
    <dbReference type="NCBI Taxonomy" id="100035"/>
    <lineage>
        <taxon>Eukaryota</taxon>
        <taxon>Fungi</taxon>
        <taxon>Dikarya</taxon>
        <taxon>Ascomycota</taxon>
        <taxon>Pezizomycotina</taxon>
        <taxon>Dothideomycetes</taxon>
        <taxon>Pleosporomycetidae</taxon>
        <taxon>Pleosporales</taxon>
        <taxon>Pleosporales incertae sedis</taxon>
        <taxon>Massariosphaeria</taxon>
    </lineage>
</organism>
<feature type="domain" description="Rhodopsin" evidence="8">
    <location>
        <begin position="26"/>
        <end position="278"/>
    </location>
</feature>
<dbReference type="EMBL" id="JAADJZ010000008">
    <property type="protein sequence ID" value="KAF2873218.1"/>
    <property type="molecule type" value="Genomic_DNA"/>
</dbReference>
<feature type="transmembrane region" description="Helical" evidence="7">
    <location>
        <begin position="178"/>
        <end position="204"/>
    </location>
</feature>
<evidence type="ECO:0000259" key="8">
    <source>
        <dbReference type="Pfam" id="PF20684"/>
    </source>
</evidence>
<evidence type="ECO:0000313" key="10">
    <source>
        <dbReference type="Proteomes" id="UP000481861"/>
    </source>
</evidence>
<feature type="region of interest" description="Disordered" evidence="6">
    <location>
        <begin position="286"/>
        <end position="318"/>
    </location>
</feature>
<dbReference type="InterPro" id="IPR049326">
    <property type="entry name" value="Rhodopsin_dom_fungi"/>
</dbReference>
<evidence type="ECO:0000256" key="3">
    <source>
        <dbReference type="ARBA" id="ARBA00022989"/>
    </source>
</evidence>
<dbReference type="InterPro" id="IPR052337">
    <property type="entry name" value="SAT4-like"/>
</dbReference>
<evidence type="ECO:0000313" key="9">
    <source>
        <dbReference type="EMBL" id="KAF2873218.1"/>
    </source>
</evidence>
<dbReference type="AlphaFoldDB" id="A0A7C8MA08"/>
<keyword evidence="4 7" id="KW-0472">Membrane</keyword>
<accession>A0A7C8MA08</accession>
<dbReference type="PANTHER" id="PTHR33048">
    <property type="entry name" value="PTH11-LIKE INTEGRAL MEMBRANE PROTEIN (AFU_ORTHOLOGUE AFUA_5G11245)"/>
    <property type="match status" value="1"/>
</dbReference>
<feature type="transmembrane region" description="Helical" evidence="7">
    <location>
        <begin position="94"/>
        <end position="112"/>
    </location>
</feature>
<protein>
    <recommendedName>
        <fullName evidence="8">Rhodopsin domain-containing protein</fullName>
    </recommendedName>
</protein>
<feature type="transmembrane region" description="Helical" evidence="7">
    <location>
        <begin position="6"/>
        <end position="30"/>
    </location>
</feature>
<evidence type="ECO:0000256" key="2">
    <source>
        <dbReference type="ARBA" id="ARBA00022692"/>
    </source>
</evidence>
<evidence type="ECO:0000256" key="1">
    <source>
        <dbReference type="ARBA" id="ARBA00004141"/>
    </source>
</evidence>
<dbReference type="OrthoDB" id="5283415at2759"/>
<dbReference type="GO" id="GO:0016020">
    <property type="term" value="C:membrane"/>
    <property type="evidence" value="ECO:0007669"/>
    <property type="project" value="UniProtKB-SubCell"/>
</dbReference>
<keyword evidence="10" id="KW-1185">Reference proteome</keyword>
<feature type="transmembrane region" description="Helical" evidence="7">
    <location>
        <begin position="216"/>
        <end position="238"/>
    </location>
</feature>
<reference evidence="9 10" key="1">
    <citation type="submission" date="2020-01" db="EMBL/GenBank/DDBJ databases">
        <authorList>
            <consortium name="DOE Joint Genome Institute"/>
            <person name="Haridas S."/>
            <person name="Albert R."/>
            <person name="Binder M."/>
            <person name="Bloem J."/>
            <person name="Labutti K."/>
            <person name="Salamov A."/>
            <person name="Andreopoulos B."/>
            <person name="Baker S.E."/>
            <person name="Barry K."/>
            <person name="Bills G."/>
            <person name="Bluhm B.H."/>
            <person name="Cannon C."/>
            <person name="Castanera R."/>
            <person name="Culley D.E."/>
            <person name="Daum C."/>
            <person name="Ezra D."/>
            <person name="Gonzalez J.B."/>
            <person name="Henrissat B."/>
            <person name="Kuo A."/>
            <person name="Liang C."/>
            <person name="Lipzen A."/>
            <person name="Lutzoni F."/>
            <person name="Magnuson J."/>
            <person name="Mondo S."/>
            <person name="Nolan M."/>
            <person name="Ohm R."/>
            <person name="Pangilinan J."/>
            <person name="Park H.-J.H."/>
            <person name="Ramirez L."/>
            <person name="Alfaro M."/>
            <person name="Sun H."/>
            <person name="Tritt A."/>
            <person name="Yoshinaga Y."/>
            <person name="Zwiers L.-H.L."/>
            <person name="Turgeon B.G."/>
            <person name="Goodwin S.B."/>
            <person name="Spatafora J.W."/>
            <person name="Crous P.W."/>
            <person name="Grigoriev I.V."/>
        </authorList>
    </citation>
    <scope>NUCLEOTIDE SEQUENCE [LARGE SCALE GENOMIC DNA]</scope>
    <source>
        <strain evidence="9 10">CBS 611.86</strain>
    </source>
</reference>